<organism evidence="12 13">
    <name type="scientific">Lupinus angustifolius</name>
    <name type="common">Narrow-leaved blue lupine</name>
    <dbReference type="NCBI Taxonomy" id="3871"/>
    <lineage>
        <taxon>Eukaryota</taxon>
        <taxon>Viridiplantae</taxon>
        <taxon>Streptophyta</taxon>
        <taxon>Embryophyta</taxon>
        <taxon>Tracheophyta</taxon>
        <taxon>Spermatophyta</taxon>
        <taxon>Magnoliopsida</taxon>
        <taxon>eudicotyledons</taxon>
        <taxon>Gunneridae</taxon>
        <taxon>Pentapetalae</taxon>
        <taxon>rosids</taxon>
        <taxon>fabids</taxon>
        <taxon>Fabales</taxon>
        <taxon>Fabaceae</taxon>
        <taxon>Papilionoideae</taxon>
        <taxon>50 kb inversion clade</taxon>
        <taxon>genistoids sensu lato</taxon>
        <taxon>core genistoids</taxon>
        <taxon>Genisteae</taxon>
        <taxon>Lupinus</taxon>
    </lineage>
</organism>
<dbReference type="InterPro" id="IPR043325">
    <property type="entry name" value="LTSS"/>
</dbReference>
<feature type="signal peptide" evidence="10">
    <location>
        <begin position="1"/>
        <end position="25"/>
    </location>
</feature>
<comment type="similarity">
    <text evidence="2">Belongs to the plant LTP family.</text>
</comment>
<keyword evidence="7" id="KW-0325">Glycoprotein</keyword>
<evidence type="ECO:0000256" key="4">
    <source>
        <dbReference type="ARBA" id="ARBA00022622"/>
    </source>
</evidence>
<proteinExistence type="inferred from homology"/>
<dbReference type="OMA" id="VCKTPTN"/>
<evidence type="ECO:0000256" key="6">
    <source>
        <dbReference type="ARBA" id="ARBA00023157"/>
    </source>
</evidence>
<evidence type="ECO:0000256" key="9">
    <source>
        <dbReference type="SAM" id="MobiDB-lite"/>
    </source>
</evidence>
<dbReference type="EMBL" id="CM007372">
    <property type="protein sequence ID" value="OIW00593.1"/>
    <property type="molecule type" value="Genomic_DNA"/>
</dbReference>
<evidence type="ECO:0000256" key="2">
    <source>
        <dbReference type="ARBA" id="ARBA00009748"/>
    </source>
</evidence>
<dbReference type="Gramene" id="OIW00593">
    <property type="protein sequence ID" value="OIW00593"/>
    <property type="gene ID" value="TanjilG_14819"/>
</dbReference>
<evidence type="ECO:0000259" key="11">
    <source>
        <dbReference type="SMART" id="SM00499"/>
    </source>
</evidence>
<keyword evidence="13" id="KW-1185">Reference proteome</keyword>
<evidence type="ECO:0000256" key="5">
    <source>
        <dbReference type="ARBA" id="ARBA00022729"/>
    </source>
</evidence>
<dbReference type="Pfam" id="PF14368">
    <property type="entry name" value="LTP_2"/>
    <property type="match status" value="1"/>
</dbReference>
<keyword evidence="5 10" id="KW-0732">Signal</keyword>
<dbReference type="Proteomes" id="UP000188354">
    <property type="component" value="Chromosome LG12"/>
</dbReference>
<dbReference type="InterPro" id="IPR016140">
    <property type="entry name" value="Bifunc_inhib/LTP/seed_store"/>
</dbReference>
<dbReference type="SMART" id="SM00499">
    <property type="entry name" value="AAI"/>
    <property type="match status" value="1"/>
</dbReference>
<protein>
    <recommendedName>
        <fullName evidence="11">Bifunctional inhibitor/plant lipid transfer protein/seed storage helical domain-containing protein</fullName>
    </recommendedName>
</protein>
<dbReference type="OrthoDB" id="1938537at2759"/>
<name>A0A1J7HDZ3_LUPAN</name>
<keyword evidence="6" id="KW-1015">Disulfide bond</keyword>
<dbReference type="AlphaFoldDB" id="A0A1J7HDZ3"/>
<keyword evidence="3" id="KW-1003">Cell membrane</keyword>
<feature type="region of interest" description="Disordered" evidence="9">
    <location>
        <begin position="137"/>
        <end position="165"/>
    </location>
</feature>
<comment type="subcellular location">
    <subcellularLocation>
        <location evidence="1">Cell membrane</location>
        <topology evidence="1">Lipid-anchor</topology>
        <topology evidence="1">GPI-anchor</topology>
    </subcellularLocation>
</comment>
<dbReference type="GO" id="GO:0005886">
    <property type="term" value="C:plasma membrane"/>
    <property type="evidence" value="ECO:0007669"/>
    <property type="project" value="UniProtKB-SubCell"/>
</dbReference>
<evidence type="ECO:0000256" key="3">
    <source>
        <dbReference type="ARBA" id="ARBA00022475"/>
    </source>
</evidence>
<dbReference type="Gene3D" id="1.10.110.10">
    <property type="entry name" value="Plant lipid-transfer and hydrophobic proteins"/>
    <property type="match status" value="1"/>
</dbReference>
<evidence type="ECO:0000256" key="7">
    <source>
        <dbReference type="ARBA" id="ARBA00023180"/>
    </source>
</evidence>
<sequence>MGFKRATNLALSSTFMLLWIGFANSDINQDKAECSNQLIGLANCLPYVEGQAKVPTIDCCSGLKMVIDKSKRCLCVLIKDRDDPNLGLMINVSLALNLPTACHTTTNLTQCVDLLHLAPKSPDAKVFEGFDKAIGTNSSSPIPSANNDATGKGTNTSAQDQNGGGWGRRWQVSEVICGILPFVFTSQFFLV</sequence>
<evidence type="ECO:0000256" key="1">
    <source>
        <dbReference type="ARBA" id="ARBA00004609"/>
    </source>
</evidence>
<feature type="domain" description="Bifunctional inhibitor/plant lipid transfer protein/seed storage helical" evidence="11">
    <location>
        <begin position="34"/>
        <end position="111"/>
    </location>
</feature>
<keyword evidence="4" id="KW-0336">GPI-anchor</keyword>
<dbReference type="CDD" id="cd00010">
    <property type="entry name" value="AAI_LTSS"/>
    <property type="match status" value="1"/>
</dbReference>
<evidence type="ECO:0000256" key="10">
    <source>
        <dbReference type="SAM" id="SignalP"/>
    </source>
</evidence>
<dbReference type="STRING" id="3871.A0A1J7HDZ3"/>
<dbReference type="InterPro" id="IPR036312">
    <property type="entry name" value="Bifun_inhib/LTP/seed_sf"/>
</dbReference>
<feature type="compositionally biased region" description="Polar residues" evidence="9">
    <location>
        <begin position="137"/>
        <end position="161"/>
    </location>
</feature>
<evidence type="ECO:0000256" key="8">
    <source>
        <dbReference type="ARBA" id="ARBA00023288"/>
    </source>
</evidence>
<dbReference type="GO" id="GO:0098552">
    <property type="term" value="C:side of membrane"/>
    <property type="evidence" value="ECO:0007669"/>
    <property type="project" value="UniProtKB-KW"/>
</dbReference>
<dbReference type="KEGG" id="lang:109361634"/>
<dbReference type="PANTHER" id="PTHR33044">
    <property type="entry name" value="BIFUNCTIONAL INHIBITOR/LIPID-TRANSFER PROTEIN/SEED STORAGE 2S ALBUMIN SUPERFAMILY PROTEIN-RELATED"/>
    <property type="match status" value="1"/>
</dbReference>
<keyword evidence="8" id="KW-0449">Lipoprotein</keyword>
<gene>
    <name evidence="12" type="ORF">TanjilG_14819</name>
</gene>
<reference evidence="12 13" key="1">
    <citation type="journal article" date="2017" name="Plant Biotechnol. J.">
        <title>A comprehensive draft genome sequence for lupin (Lupinus angustifolius), an emerging health food: insights into plant-microbe interactions and legume evolution.</title>
        <authorList>
            <person name="Hane J.K."/>
            <person name="Ming Y."/>
            <person name="Kamphuis L.G."/>
            <person name="Nelson M.N."/>
            <person name="Garg G."/>
            <person name="Atkins C.A."/>
            <person name="Bayer P.E."/>
            <person name="Bravo A."/>
            <person name="Bringans S."/>
            <person name="Cannon S."/>
            <person name="Edwards D."/>
            <person name="Foley R."/>
            <person name="Gao L.L."/>
            <person name="Harrison M.J."/>
            <person name="Huang W."/>
            <person name="Hurgobin B."/>
            <person name="Li S."/>
            <person name="Liu C.W."/>
            <person name="McGrath A."/>
            <person name="Morahan G."/>
            <person name="Murray J."/>
            <person name="Weller J."/>
            <person name="Jian J."/>
            <person name="Singh K.B."/>
        </authorList>
    </citation>
    <scope>NUCLEOTIDE SEQUENCE [LARGE SCALE GENOMIC DNA]</scope>
    <source>
        <strain evidence="13">cv. Tanjil</strain>
        <tissue evidence="12">Whole plant</tissue>
    </source>
</reference>
<dbReference type="FunFam" id="1.10.110.10:FF:000001">
    <property type="entry name" value="Bifunctional inhibitor/lipid-transfer protein/seed storage 2S albumin superfamily protein"/>
    <property type="match status" value="1"/>
</dbReference>
<evidence type="ECO:0000313" key="13">
    <source>
        <dbReference type="Proteomes" id="UP000188354"/>
    </source>
</evidence>
<dbReference type="SUPFAM" id="SSF47699">
    <property type="entry name" value="Bifunctional inhibitor/lipid-transfer protein/seed storage 2S albumin"/>
    <property type="match status" value="1"/>
</dbReference>
<feature type="chain" id="PRO_5012656321" description="Bifunctional inhibitor/plant lipid transfer protein/seed storage helical domain-containing protein" evidence="10">
    <location>
        <begin position="26"/>
        <end position="191"/>
    </location>
</feature>
<evidence type="ECO:0000313" key="12">
    <source>
        <dbReference type="EMBL" id="OIW00593.1"/>
    </source>
</evidence>
<keyword evidence="4" id="KW-0472">Membrane</keyword>
<accession>A0A1J7HDZ3</accession>